<dbReference type="Proteomes" id="UP000231791">
    <property type="component" value="Chromosome"/>
</dbReference>
<dbReference type="SUPFAM" id="SSF54909">
    <property type="entry name" value="Dimeric alpha+beta barrel"/>
    <property type="match status" value="1"/>
</dbReference>
<evidence type="ECO:0000313" key="2">
    <source>
        <dbReference type="Proteomes" id="UP000231791"/>
    </source>
</evidence>
<dbReference type="KEGG" id="slx:SLAV_34125"/>
<keyword evidence="2" id="KW-1185">Reference proteome</keyword>
<gene>
    <name evidence="1" type="ORF">SLAV_34125</name>
</gene>
<evidence type="ECO:0000313" key="1">
    <source>
        <dbReference type="EMBL" id="ATZ28596.1"/>
    </source>
</evidence>
<dbReference type="RefSeq" id="WP_030235496.1">
    <property type="nucleotide sequence ID" value="NZ_CP024985.1"/>
</dbReference>
<organism evidence="1 2">
    <name type="scientific">Streptomyces lavendulae subsp. lavendulae</name>
    <dbReference type="NCBI Taxonomy" id="58340"/>
    <lineage>
        <taxon>Bacteria</taxon>
        <taxon>Bacillati</taxon>
        <taxon>Actinomycetota</taxon>
        <taxon>Actinomycetes</taxon>
        <taxon>Kitasatosporales</taxon>
        <taxon>Streptomycetaceae</taxon>
        <taxon>Streptomyces</taxon>
    </lineage>
</organism>
<name>A0A2K8PPA8_STRLA</name>
<dbReference type="Gene3D" id="3.30.70.100">
    <property type="match status" value="1"/>
</dbReference>
<protein>
    <submittedName>
        <fullName evidence="1">Uncharacterized protein</fullName>
    </submittedName>
</protein>
<dbReference type="InterPro" id="IPR011008">
    <property type="entry name" value="Dimeric_a/b-barrel"/>
</dbReference>
<accession>A0A2K8PPA8</accession>
<dbReference type="AlphaFoldDB" id="A0A2K8PPA8"/>
<dbReference type="OrthoDB" id="9804891at2"/>
<dbReference type="GeneID" id="49387803"/>
<proteinExistence type="predicted"/>
<reference evidence="1 2" key="1">
    <citation type="submission" date="2017-11" db="EMBL/GenBank/DDBJ databases">
        <title>Complete genome sequence of Streptomyces lavendulae subsp. lavendulae CCM 3239 (formerly 'Streptomyces aureofaciens CCM 3239'), the producer of the angucycline-type antibiotic auricin.</title>
        <authorList>
            <person name="Busche T."/>
            <person name="Novakova R."/>
            <person name="Al'Dilaimi A."/>
            <person name="Homerova D."/>
            <person name="Feckova L."/>
            <person name="Rezuchova B."/>
            <person name="Mingyar E."/>
            <person name="Csolleiova D."/>
            <person name="Bekeova C."/>
            <person name="Winkler A."/>
            <person name="Sevcikova B."/>
            <person name="Kalinowski J."/>
            <person name="Kormanec J."/>
            <person name="Ruckert C."/>
        </authorList>
    </citation>
    <scope>NUCLEOTIDE SEQUENCE [LARGE SCALE GENOMIC DNA]</scope>
    <source>
        <strain evidence="1 2">CCM 3239</strain>
    </source>
</reference>
<sequence>MPQTGLLARIEAKPEHAAQVQELLRNALELAREEAQTVSWYSFRLGPTSFGVFDTFDDEAGRQAHLNGRIAAALMEIAPTLLASPPDIREVEVLAAKLP</sequence>
<dbReference type="EMBL" id="CP024985">
    <property type="protein sequence ID" value="ATZ28596.1"/>
    <property type="molecule type" value="Genomic_DNA"/>
</dbReference>